<sequence length="116" mass="13149">MDETMDLSSQTTSTKIEPNDRFRSTPSFESFKKESWPLGTAKMNGGQMITAFQEALAIYPPCGRRKIIISDEGKMYASDYDVNDRQRFETPRTAKTDALKSLLDDNPSQTQEELAE</sequence>
<evidence type="ECO:0000313" key="9">
    <source>
        <dbReference type="WBParaSite" id="Hba_07876"/>
    </source>
</evidence>
<dbReference type="GO" id="GO:0005667">
    <property type="term" value="C:transcription regulator complex"/>
    <property type="evidence" value="ECO:0007669"/>
    <property type="project" value="TreeGrafter"/>
</dbReference>
<organism evidence="8 9">
    <name type="scientific">Heterorhabditis bacteriophora</name>
    <name type="common">Entomopathogenic nematode worm</name>
    <dbReference type="NCBI Taxonomy" id="37862"/>
    <lineage>
        <taxon>Eukaryota</taxon>
        <taxon>Metazoa</taxon>
        <taxon>Ecdysozoa</taxon>
        <taxon>Nematoda</taxon>
        <taxon>Chromadorea</taxon>
        <taxon>Rhabditida</taxon>
        <taxon>Rhabditina</taxon>
        <taxon>Rhabditomorpha</taxon>
        <taxon>Strongyloidea</taxon>
        <taxon>Heterorhabditidae</taxon>
        <taxon>Heterorhabditis</taxon>
    </lineage>
</organism>
<evidence type="ECO:0000256" key="6">
    <source>
        <dbReference type="SAM" id="MobiDB-lite"/>
    </source>
</evidence>
<keyword evidence="8" id="KW-1185">Reference proteome</keyword>
<dbReference type="InterPro" id="IPR036388">
    <property type="entry name" value="WH-like_DNA-bd_sf"/>
</dbReference>
<dbReference type="WBParaSite" id="Hba_07876">
    <property type="protein sequence ID" value="Hba_07876"/>
    <property type="gene ID" value="Hba_07876"/>
</dbReference>
<evidence type="ECO:0000256" key="2">
    <source>
        <dbReference type="ARBA" id="ARBA00023015"/>
    </source>
</evidence>
<dbReference type="PANTHER" id="PTHR11834">
    <property type="entry name" value="TRANSCRIPTIONAL ENHANCER FACTOR TEF RELATED"/>
    <property type="match status" value="1"/>
</dbReference>
<evidence type="ECO:0000256" key="3">
    <source>
        <dbReference type="ARBA" id="ARBA00023163"/>
    </source>
</evidence>
<dbReference type="AlphaFoldDB" id="A0A1I7WS16"/>
<feature type="DNA-binding region" description="TEA" evidence="5">
    <location>
        <begin position="29"/>
        <end position="113"/>
    </location>
</feature>
<evidence type="ECO:0000313" key="8">
    <source>
        <dbReference type="Proteomes" id="UP000095283"/>
    </source>
</evidence>
<dbReference type="InterPro" id="IPR050937">
    <property type="entry name" value="TEC1_TEAD_TF"/>
</dbReference>
<feature type="region of interest" description="Disordered" evidence="6">
    <location>
        <begin position="1"/>
        <end position="29"/>
    </location>
</feature>
<name>A0A1I7WS16_HETBA</name>
<feature type="compositionally biased region" description="Basic and acidic residues" evidence="6">
    <location>
        <begin position="87"/>
        <end position="98"/>
    </location>
</feature>
<feature type="compositionally biased region" description="Polar residues" evidence="6">
    <location>
        <begin position="1"/>
        <end position="16"/>
    </location>
</feature>
<evidence type="ECO:0000259" key="7">
    <source>
        <dbReference type="PROSITE" id="PS51088"/>
    </source>
</evidence>
<evidence type="ECO:0000256" key="4">
    <source>
        <dbReference type="ARBA" id="ARBA00023242"/>
    </source>
</evidence>
<proteinExistence type="predicted"/>
<dbReference type="PROSITE" id="PS51088">
    <property type="entry name" value="TEA_2"/>
    <property type="match status" value="1"/>
</dbReference>
<dbReference type="GO" id="GO:0035329">
    <property type="term" value="P:hippo signaling"/>
    <property type="evidence" value="ECO:0007669"/>
    <property type="project" value="TreeGrafter"/>
</dbReference>
<feature type="region of interest" description="Disordered" evidence="6">
    <location>
        <begin position="87"/>
        <end position="116"/>
    </location>
</feature>
<accession>A0A1I7WS16</accession>
<reference evidence="9" key="1">
    <citation type="submission" date="2016-11" db="UniProtKB">
        <authorList>
            <consortium name="WormBaseParasite"/>
        </authorList>
    </citation>
    <scope>IDENTIFICATION</scope>
</reference>
<dbReference type="InterPro" id="IPR038096">
    <property type="entry name" value="TEA/ATTS_sf"/>
</dbReference>
<dbReference type="SMART" id="SM00426">
    <property type="entry name" value="TEA"/>
    <property type="match status" value="1"/>
</dbReference>
<evidence type="ECO:0000256" key="1">
    <source>
        <dbReference type="ARBA" id="ARBA00004123"/>
    </source>
</evidence>
<dbReference type="InterPro" id="IPR000818">
    <property type="entry name" value="TEA/ATTS_dom"/>
</dbReference>
<feature type="compositionally biased region" description="Polar residues" evidence="6">
    <location>
        <begin position="106"/>
        <end position="116"/>
    </location>
</feature>
<dbReference type="GO" id="GO:0048568">
    <property type="term" value="P:embryonic organ development"/>
    <property type="evidence" value="ECO:0007669"/>
    <property type="project" value="TreeGrafter"/>
</dbReference>
<dbReference type="GO" id="GO:0000978">
    <property type="term" value="F:RNA polymerase II cis-regulatory region sequence-specific DNA binding"/>
    <property type="evidence" value="ECO:0007669"/>
    <property type="project" value="TreeGrafter"/>
</dbReference>
<evidence type="ECO:0000256" key="5">
    <source>
        <dbReference type="PROSITE-ProRule" id="PRU00505"/>
    </source>
</evidence>
<keyword evidence="3" id="KW-0804">Transcription</keyword>
<comment type="subcellular location">
    <subcellularLocation>
        <location evidence="1">Nucleus</location>
    </subcellularLocation>
</comment>
<keyword evidence="4" id="KW-0539">Nucleus</keyword>
<dbReference type="Gene3D" id="6.10.20.40">
    <property type="entry name" value="TEA/ATTS domain"/>
    <property type="match status" value="1"/>
</dbReference>
<dbReference type="GO" id="GO:0005634">
    <property type="term" value="C:nucleus"/>
    <property type="evidence" value="ECO:0007669"/>
    <property type="project" value="UniProtKB-SubCell"/>
</dbReference>
<feature type="domain" description="TEA" evidence="7">
    <location>
        <begin position="29"/>
        <end position="113"/>
    </location>
</feature>
<dbReference type="PANTHER" id="PTHR11834:SF0">
    <property type="entry name" value="PROTEIN SCALLOPED"/>
    <property type="match status" value="1"/>
</dbReference>
<dbReference type="Gene3D" id="1.10.10.10">
    <property type="entry name" value="Winged helix-like DNA-binding domain superfamily/Winged helix DNA-binding domain"/>
    <property type="match status" value="1"/>
</dbReference>
<dbReference type="GO" id="GO:0000981">
    <property type="term" value="F:DNA-binding transcription factor activity, RNA polymerase II-specific"/>
    <property type="evidence" value="ECO:0007669"/>
    <property type="project" value="TreeGrafter"/>
</dbReference>
<protein>
    <submittedName>
        <fullName evidence="9">TEA domain-containing protein</fullName>
    </submittedName>
</protein>
<keyword evidence="2" id="KW-0805">Transcription regulation</keyword>
<dbReference type="Proteomes" id="UP000095283">
    <property type="component" value="Unplaced"/>
</dbReference>